<dbReference type="PANTHER" id="PTHR43540">
    <property type="entry name" value="PEROXYUREIDOACRYLATE/UREIDOACRYLATE AMIDOHYDROLASE-RELATED"/>
    <property type="match status" value="1"/>
</dbReference>
<dbReference type="PIRSF" id="PIRSF001111">
    <property type="entry name" value="Isochorismatase"/>
    <property type="match status" value="1"/>
</dbReference>
<protein>
    <submittedName>
        <fullName evidence="3">Isochorismatase,PhzD</fullName>
    </submittedName>
</protein>
<dbReference type="AlphaFoldDB" id="L7PIU7"/>
<gene>
    <name evidence="3" type="primary">stnM2</name>
</gene>
<name>L7PIU7_9ACTN</name>
<evidence type="ECO:0000313" key="3">
    <source>
        <dbReference type="EMBL" id="AFW04565.1"/>
    </source>
</evidence>
<dbReference type="EMBL" id="JQ414024">
    <property type="protein sequence ID" value="AFW04565.1"/>
    <property type="molecule type" value="Genomic_DNA"/>
</dbReference>
<organism evidence="3">
    <name type="scientific">Streptomyces albus</name>
    <dbReference type="NCBI Taxonomy" id="1888"/>
    <lineage>
        <taxon>Bacteria</taxon>
        <taxon>Bacillati</taxon>
        <taxon>Actinomycetota</taxon>
        <taxon>Actinomycetes</taxon>
        <taxon>Kitasatosporales</taxon>
        <taxon>Streptomycetaceae</taxon>
        <taxon>Streptomyces</taxon>
    </lineage>
</organism>
<proteinExistence type="predicted"/>
<dbReference type="PRINTS" id="PR01398">
    <property type="entry name" value="ISCHRISMTASE"/>
</dbReference>
<keyword evidence="1" id="KW-0378">Hydrolase</keyword>
<evidence type="ECO:0000259" key="2">
    <source>
        <dbReference type="Pfam" id="PF00857"/>
    </source>
</evidence>
<dbReference type="GO" id="GO:0008908">
    <property type="term" value="F:isochorismatase activity"/>
    <property type="evidence" value="ECO:0007669"/>
    <property type="project" value="InterPro"/>
</dbReference>
<dbReference type="InterPro" id="IPR016291">
    <property type="entry name" value="Isochorismatase"/>
</dbReference>
<accession>L7PIU7</accession>
<dbReference type="InterPro" id="IPR050272">
    <property type="entry name" value="Isochorismatase-like_hydrls"/>
</dbReference>
<dbReference type="SUPFAM" id="SSF52499">
    <property type="entry name" value="Isochorismatase-like hydrolases"/>
    <property type="match status" value="1"/>
</dbReference>
<dbReference type="PANTHER" id="PTHR43540:SF3">
    <property type="entry name" value="ENTEROBACTIN SYNTHASE COMPONENT B"/>
    <property type="match status" value="1"/>
</dbReference>
<dbReference type="Pfam" id="PF00857">
    <property type="entry name" value="Isochorismatase"/>
    <property type="match status" value="1"/>
</dbReference>
<sequence>MKEMAMAGIPPIEPYLLPTAGDLPENVARWAVDPDRAVLLVHDMQRYFLRPFPDTVRGPLVRNAAQLTEHCRGLGIPVAYTAQPGGMSEQDRGLLKDFWGPGMKVDPADRTVVDELRPAADDWTFTKWRYSAFFRSGLLAELERHGRDQLLVCGVYGHVGVLTTAVEAFSNDIETFLVADAIADFSADHHRMALAYAAQRCAVVTTVKELDA</sequence>
<dbReference type="InterPro" id="IPR000868">
    <property type="entry name" value="Isochorismatase-like_dom"/>
</dbReference>
<dbReference type="InterPro" id="IPR036380">
    <property type="entry name" value="Isochorismatase-like_sf"/>
</dbReference>
<evidence type="ECO:0000256" key="1">
    <source>
        <dbReference type="ARBA" id="ARBA00022801"/>
    </source>
</evidence>
<feature type="domain" description="Isochorismatase-like" evidence="2">
    <location>
        <begin position="38"/>
        <end position="208"/>
    </location>
</feature>
<reference evidence="3" key="1">
    <citation type="journal article" date="2013" name="J. Am. Chem. Soc.">
        <title>Characterization of streptonigrin biosynthesis reveals a cryptic carboxyl methylation and an unusual oxidative cleavage of a N-C bond.</title>
        <authorList>
            <person name="Xu F."/>
            <person name="Kong D."/>
            <person name="He X."/>
            <person name="Zhang Z."/>
            <person name="Han M."/>
            <person name="Xie X."/>
            <person name="Wang P."/>
            <person name="Cheng H."/>
            <person name="Tao M."/>
            <person name="Zhang L."/>
            <person name="Deng Z."/>
            <person name="Lin S."/>
        </authorList>
    </citation>
    <scope>NUCLEOTIDE SEQUENCE</scope>
    <source>
        <strain evidence="3">CGMCC 4.1223</strain>
    </source>
</reference>
<dbReference type="Gene3D" id="3.40.50.850">
    <property type="entry name" value="Isochorismatase-like"/>
    <property type="match status" value="1"/>
</dbReference>